<gene>
    <name evidence="5" type="ORF">O6P43_000152</name>
</gene>
<dbReference type="Proteomes" id="UP001163823">
    <property type="component" value="Chromosome 1"/>
</dbReference>
<reference evidence="5 6" key="1">
    <citation type="journal article" date="2023" name="Science">
        <title>Elucidation of the pathway for biosynthesis of saponin adjuvants from the soapbark tree.</title>
        <authorList>
            <person name="Reed J."/>
            <person name="Orme A."/>
            <person name="El-Demerdash A."/>
            <person name="Owen C."/>
            <person name="Martin L.B.B."/>
            <person name="Misra R.C."/>
            <person name="Kikuchi S."/>
            <person name="Rejzek M."/>
            <person name="Martin A.C."/>
            <person name="Harkess A."/>
            <person name="Leebens-Mack J."/>
            <person name="Louveau T."/>
            <person name="Stephenson M.J."/>
            <person name="Osbourn A."/>
        </authorList>
    </citation>
    <scope>NUCLEOTIDE SEQUENCE [LARGE SCALE GENOMIC DNA]</scope>
    <source>
        <strain evidence="5">S10</strain>
    </source>
</reference>
<proteinExistence type="inferred from homology"/>
<dbReference type="PANTHER" id="PTHR11527">
    <property type="entry name" value="HEAT-SHOCK PROTEIN 20 FAMILY MEMBER"/>
    <property type="match status" value="1"/>
</dbReference>
<dbReference type="Gene3D" id="2.60.40.790">
    <property type="match status" value="1"/>
</dbReference>
<accession>A0AAD7QG99</accession>
<protein>
    <submittedName>
        <fullName evidence="5">Class I heat shock protein</fullName>
    </submittedName>
</protein>
<evidence type="ECO:0000256" key="1">
    <source>
        <dbReference type="ARBA" id="ARBA00023016"/>
    </source>
</evidence>
<keyword evidence="6" id="KW-1185">Reference proteome</keyword>
<keyword evidence="1 5" id="KW-0346">Stress response</keyword>
<dbReference type="InterPro" id="IPR008978">
    <property type="entry name" value="HSP20-like_chaperone"/>
</dbReference>
<evidence type="ECO:0000256" key="3">
    <source>
        <dbReference type="RuleBase" id="RU003616"/>
    </source>
</evidence>
<dbReference type="EMBL" id="JARAOO010000001">
    <property type="protein sequence ID" value="KAJ7980789.1"/>
    <property type="molecule type" value="Genomic_DNA"/>
</dbReference>
<dbReference type="PROSITE" id="PS01031">
    <property type="entry name" value="SHSP"/>
    <property type="match status" value="1"/>
</dbReference>
<comment type="similarity">
    <text evidence="2 3">Belongs to the small heat shock protein (HSP20) family.</text>
</comment>
<feature type="domain" description="SHSP" evidence="4">
    <location>
        <begin position="52"/>
        <end position="149"/>
    </location>
</feature>
<evidence type="ECO:0000313" key="5">
    <source>
        <dbReference type="EMBL" id="KAJ7980789.1"/>
    </source>
</evidence>
<dbReference type="KEGG" id="qsa:O6P43_000152"/>
<dbReference type="AlphaFoldDB" id="A0AAD7QG99"/>
<organism evidence="5 6">
    <name type="scientific">Quillaja saponaria</name>
    <name type="common">Soap bark tree</name>
    <dbReference type="NCBI Taxonomy" id="32244"/>
    <lineage>
        <taxon>Eukaryota</taxon>
        <taxon>Viridiplantae</taxon>
        <taxon>Streptophyta</taxon>
        <taxon>Embryophyta</taxon>
        <taxon>Tracheophyta</taxon>
        <taxon>Spermatophyta</taxon>
        <taxon>Magnoliopsida</taxon>
        <taxon>eudicotyledons</taxon>
        <taxon>Gunneridae</taxon>
        <taxon>Pentapetalae</taxon>
        <taxon>rosids</taxon>
        <taxon>fabids</taxon>
        <taxon>Fabales</taxon>
        <taxon>Quillajaceae</taxon>
        <taxon>Quillaja</taxon>
    </lineage>
</organism>
<dbReference type="Pfam" id="PF00011">
    <property type="entry name" value="HSP20"/>
    <property type="match status" value="1"/>
</dbReference>
<comment type="caution">
    <text evidence="5">The sequence shown here is derived from an EMBL/GenBank/DDBJ whole genome shotgun (WGS) entry which is preliminary data.</text>
</comment>
<evidence type="ECO:0000313" key="6">
    <source>
        <dbReference type="Proteomes" id="UP001163823"/>
    </source>
</evidence>
<name>A0AAD7QG99_QUISA</name>
<dbReference type="InterPro" id="IPR002068">
    <property type="entry name" value="A-crystallin/Hsp20_dom"/>
</dbReference>
<evidence type="ECO:0000259" key="4">
    <source>
        <dbReference type="PROSITE" id="PS01031"/>
    </source>
</evidence>
<dbReference type="InterPro" id="IPR031107">
    <property type="entry name" value="Small_HSP"/>
</dbReference>
<dbReference type="SUPFAM" id="SSF49764">
    <property type="entry name" value="HSP20-like chaperones"/>
    <property type="match status" value="1"/>
</dbReference>
<sequence length="150" mass="16758">MSIVPVNQGSSNGSNSSSPRDLWDSLALNLWEPLRDFPFPSSPLSSFFPEFNFGARVNTRLDWEENSKAHVWKVVLPGLSDEDVLVELQDDRMLQVSVESGKFMSRFKIPHDAKLDQLKATMNNGILIVTVPKEESTRPNLRAIEISGSG</sequence>
<evidence type="ECO:0000256" key="2">
    <source>
        <dbReference type="PROSITE-ProRule" id="PRU00285"/>
    </source>
</evidence>